<evidence type="ECO:0000313" key="9">
    <source>
        <dbReference type="Proteomes" id="UP001279734"/>
    </source>
</evidence>
<dbReference type="AlphaFoldDB" id="A0AAD3XGG5"/>
<organism evidence="8 9">
    <name type="scientific">Nepenthes gracilis</name>
    <name type="common">Slender pitcher plant</name>
    <dbReference type="NCBI Taxonomy" id="150966"/>
    <lineage>
        <taxon>Eukaryota</taxon>
        <taxon>Viridiplantae</taxon>
        <taxon>Streptophyta</taxon>
        <taxon>Embryophyta</taxon>
        <taxon>Tracheophyta</taxon>
        <taxon>Spermatophyta</taxon>
        <taxon>Magnoliopsida</taxon>
        <taxon>eudicotyledons</taxon>
        <taxon>Gunneridae</taxon>
        <taxon>Pentapetalae</taxon>
        <taxon>Caryophyllales</taxon>
        <taxon>Nepenthaceae</taxon>
        <taxon>Nepenthes</taxon>
    </lineage>
</organism>
<evidence type="ECO:0000256" key="1">
    <source>
        <dbReference type="ARBA" id="ARBA00008056"/>
    </source>
</evidence>
<keyword evidence="2 6" id="KW-0479">Metal-binding</keyword>
<dbReference type="FunFam" id="2.60.120.330:FF:000022">
    <property type="entry name" value="Probable 2-oxoglutarate-dependent dioxygenase AOP1.2"/>
    <property type="match status" value="1"/>
</dbReference>
<comment type="caution">
    <text evidence="8">The sequence shown here is derived from an EMBL/GenBank/DDBJ whole genome shotgun (WGS) entry which is preliminary data.</text>
</comment>
<feature type="domain" description="Fe2OG dioxygenase" evidence="7">
    <location>
        <begin position="162"/>
        <end position="263"/>
    </location>
</feature>
<reference evidence="8" key="1">
    <citation type="submission" date="2023-05" db="EMBL/GenBank/DDBJ databases">
        <title>Nepenthes gracilis genome sequencing.</title>
        <authorList>
            <person name="Fukushima K."/>
        </authorList>
    </citation>
    <scope>NUCLEOTIDE SEQUENCE</scope>
    <source>
        <strain evidence="8">SING2019-196</strain>
    </source>
</reference>
<evidence type="ECO:0000256" key="2">
    <source>
        <dbReference type="ARBA" id="ARBA00022723"/>
    </source>
</evidence>
<evidence type="ECO:0000256" key="5">
    <source>
        <dbReference type="ARBA" id="ARBA00057022"/>
    </source>
</evidence>
<dbReference type="InterPro" id="IPR027443">
    <property type="entry name" value="IPNS-like_sf"/>
</dbReference>
<dbReference type="PROSITE" id="PS51471">
    <property type="entry name" value="FE2OG_OXY"/>
    <property type="match status" value="1"/>
</dbReference>
<dbReference type="InterPro" id="IPR050231">
    <property type="entry name" value="Iron_ascorbate_oxido_reductase"/>
</dbReference>
<dbReference type="InterPro" id="IPR026992">
    <property type="entry name" value="DIOX_N"/>
</dbReference>
<dbReference type="Proteomes" id="UP001279734">
    <property type="component" value="Unassembled WGS sequence"/>
</dbReference>
<sequence>MDLRTLPMLPTINLSGQTAKPGSSSWASACSNVRRALEEYGCFVAVYDKVSSELQSAVFDALEDLFSLPTETKAKNTSNKPFYGYQSPHPIFPLIEGMGIEDAPILERTQSFTNLMWPTGNKRFCDSIHLYSELVSELERLVKGMVFESYGLEKYLNAHINSTTYLLRFNKYRAPRKTETNLGAFPHSDKSFLTILRQNQVNGLEIQTKEGDWIKYEPPAQSFLVMAGEAFLAWSNNRIHAPIHRVIMTEKTARYSIVLFAFSNDLVITPEELVDDEHPLRFKPFDHFGFLCFYSKDTQKTDCTIKAYCGL</sequence>
<accession>A0AAD3XGG5</accession>
<dbReference type="Pfam" id="PF03171">
    <property type="entry name" value="2OG-FeII_Oxy"/>
    <property type="match status" value="1"/>
</dbReference>
<keyword evidence="4 6" id="KW-0408">Iron</keyword>
<evidence type="ECO:0000256" key="3">
    <source>
        <dbReference type="ARBA" id="ARBA00023002"/>
    </source>
</evidence>
<keyword evidence="9" id="KW-1185">Reference proteome</keyword>
<gene>
    <name evidence="8" type="ORF">Nepgr_005558</name>
</gene>
<evidence type="ECO:0000256" key="6">
    <source>
        <dbReference type="RuleBase" id="RU003682"/>
    </source>
</evidence>
<evidence type="ECO:0000256" key="4">
    <source>
        <dbReference type="ARBA" id="ARBA00023004"/>
    </source>
</evidence>
<dbReference type="PANTHER" id="PTHR47990">
    <property type="entry name" value="2-OXOGLUTARATE (2OG) AND FE(II)-DEPENDENT OXYGENASE SUPERFAMILY PROTEIN-RELATED"/>
    <property type="match status" value="1"/>
</dbReference>
<protein>
    <recommendedName>
        <fullName evidence="7">Fe2OG dioxygenase domain-containing protein</fullName>
    </recommendedName>
</protein>
<dbReference type="GO" id="GO:0016491">
    <property type="term" value="F:oxidoreductase activity"/>
    <property type="evidence" value="ECO:0007669"/>
    <property type="project" value="UniProtKB-KW"/>
</dbReference>
<dbReference type="SUPFAM" id="SSF51197">
    <property type="entry name" value="Clavaminate synthase-like"/>
    <property type="match status" value="1"/>
</dbReference>
<dbReference type="InterPro" id="IPR044861">
    <property type="entry name" value="IPNS-like_FE2OG_OXY"/>
</dbReference>
<dbReference type="Gene3D" id="2.60.120.330">
    <property type="entry name" value="B-lactam Antibiotic, Isopenicillin N Synthase, Chain"/>
    <property type="match status" value="1"/>
</dbReference>
<dbReference type="EMBL" id="BSYO01000004">
    <property type="protein sequence ID" value="GMH03719.1"/>
    <property type="molecule type" value="Genomic_DNA"/>
</dbReference>
<comment type="function">
    <text evidence="5">Probable 2-oxoglutarate-dependent dioxygenase that may be involved in glucosinolates biosynthesis. May play a role in the production of aliphatic glucosinolates.</text>
</comment>
<keyword evidence="3 6" id="KW-0560">Oxidoreductase</keyword>
<dbReference type="GO" id="GO:0046872">
    <property type="term" value="F:metal ion binding"/>
    <property type="evidence" value="ECO:0007669"/>
    <property type="project" value="UniProtKB-KW"/>
</dbReference>
<dbReference type="InterPro" id="IPR005123">
    <property type="entry name" value="Oxoglu/Fe-dep_dioxygenase_dom"/>
</dbReference>
<evidence type="ECO:0000313" key="8">
    <source>
        <dbReference type="EMBL" id="GMH03719.1"/>
    </source>
</evidence>
<dbReference type="Pfam" id="PF14226">
    <property type="entry name" value="DIOX_N"/>
    <property type="match status" value="1"/>
</dbReference>
<proteinExistence type="inferred from homology"/>
<evidence type="ECO:0000259" key="7">
    <source>
        <dbReference type="PROSITE" id="PS51471"/>
    </source>
</evidence>
<comment type="similarity">
    <text evidence="1 6">Belongs to the iron/ascorbate-dependent oxidoreductase family.</text>
</comment>
<name>A0AAD3XGG5_NEPGR</name>